<sequence>MHIQPWTGLPYVSFNVHLVNNQVQQMG</sequence>
<accession>A0A0A9EUW0</accession>
<organism evidence="1">
    <name type="scientific">Arundo donax</name>
    <name type="common">Giant reed</name>
    <name type="synonym">Donax arundinaceus</name>
    <dbReference type="NCBI Taxonomy" id="35708"/>
    <lineage>
        <taxon>Eukaryota</taxon>
        <taxon>Viridiplantae</taxon>
        <taxon>Streptophyta</taxon>
        <taxon>Embryophyta</taxon>
        <taxon>Tracheophyta</taxon>
        <taxon>Spermatophyta</taxon>
        <taxon>Magnoliopsida</taxon>
        <taxon>Liliopsida</taxon>
        <taxon>Poales</taxon>
        <taxon>Poaceae</taxon>
        <taxon>PACMAD clade</taxon>
        <taxon>Arundinoideae</taxon>
        <taxon>Arundineae</taxon>
        <taxon>Arundo</taxon>
    </lineage>
</organism>
<reference evidence="1" key="2">
    <citation type="journal article" date="2015" name="Data Brief">
        <title>Shoot transcriptome of the giant reed, Arundo donax.</title>
        <authorList>
            <person name="Barrero R.A."/>
            <person name="Guerrero F.D."/>
            <person name="Moolhuijzen P."/>
            <person name="Goolsby J.A."/>
            <person name="Tidwell J."/>
            <person name="Bellgard S.E."/>
            <person name="Bellgard M.I."/>
        </authorList>
    </citation>
    <scope>NUCLEOTIDE SEQUENCE</scope>
    <source>
        <tissue evidence="1">Shoot tissue taken approximately 20 cm above the soil surface</tissue>
    </source>
</reference>
<name>A0A0A9EUW0_ARUDO</name>
<proteinExistence type="predicted"/>
<dbReference type="AlphaFoldDB" id="A0A0A9EUW0"/>
<reference evidence="1" key="1">
    <citation type="submission" date="2014-09" db="EMBL/GenBank/DDBJ databases">
        <authorList>
            <person name="Magalhaes I.L.F."/>
            <person name="Oliveira U."/>
            <person name="Santos F.R."/>
            <person name="Vidigal T.H.D.A."/>
            <person name="Brescovit A.D."/>
            <person name="Santos A.J."/>
        </authorList>
    </citation>
    <scope>NUCLEOTIDE SEQUENCE</scope>
    <source>
        <tissue evidence="1">Shoot tissue taken approximately 20 cm above the soil surface</tissue>
    </source>
</reference>
<evidence type="ECO:0000313" key="1">
    <source>
        <dbReference type="EMBL" id="JAE01626.1"/>
    </source>
</evidence>
<protein>
    <submittedName>
        <fullName evidence="1">Uncharacterized protein</fullName>
    </submittedName>
</protein>
<dbReference type="EMBL" id="GBRH01196270">
    <property type="protein sequence ID" value="JAE01626.1"/>
    <property type="molecule type" value="Transcribed_RNA"/>
</dbReference>